<organism evidence="1 2">
    <name type="scientific">Fusarium langsethiae</name>
    <dbReference type="NCBI Taxonomy" id="179993"/>
    <lineage>
        <taxon>Eukaryota</taxon>
        <taxon>Fungi</taxon>
        <taxon>Dikarya</taxon>
        <taxon>Ascomycota</taxon>
        <taxon>Pezizomycotina</taxon>
        <taxon>Sordariomycetes</taxon>
        <taxon>Hypocreomycetidae</taxon>
        <taxon>Hypocreales</taxon>
        <taxon>Nectriaceae</taxon>
        <taxon>Fusarium</taxon>
    </lineage>
</organism>
<evidence type="ECO:0000313" key="2">
    <source>
        <dbReference type="Proteomes" id="UP000037904"/>
    </source>
</evidence>
<evidence type="ECO:0000313" key="1">
    <source>
        <dbReference type="EMBL" id="KPA40010.1"/>
    </source>
</evidence>
<dbReference type="AlphaFoldDB" id="A0A0M9EUP7"/>
<reference evidence="1 2" key="1">
    <citation type="submission" date="2015-04" db="EMBL/GenBank/DDBJ databases">
        <title>The draft genome sequence of Fusarium langsethiae, a T-2/HT-2 mycotoxin producer.</title>
        <authorList>
            <person name="Lysoe E."/>
            <person name="Divon H.H."/>
            <person name="Terzi V."/>
            <person name="Orru L."/>
            <person name="Lamontanara A."/>
            <person name="Kolseth A.-K."/>
            <person name="Frandsen R.J."/>
            <person name="Nielsen K."/>
            <person name="Thrane U."/>
        </authorList>
    </citation>
    <scope>NUCLEOTIDE SEQUENCE [LARGE SCALE GENOMIC DNA]</scope>
    <source>
        <strain evidence="1 2">Fl201059</strain>
    </source>
</reference>
<gene>
    <name evidence="1" type="ORF">FLAG1_07119</name>
</gene>
<dbReference type="OrthoDB" id="5427329at2759"/>
<accession>A0A0M9EUP7</accession>
<protein>
    <submittedName>
        <fullName evidence="1">Uncharacterized protein</fullName>
    </submittedName>
</protein>
<dbReference type="Proteomes" id="UP000037904">
    <property type="component" value="Unassembled WGS sequence"/>
</dbReference>
<proteinExistence type="predicted"/>
<dbReference type="EMBL" id="JXCE01000157">
    <property type="protein sequence ID" value="KPA40010.1"/>
    <property type="molecule type" value="Genomic_DNA"/>
</dbReference>
<sequence length="752" mass="86212">MKESKKAVKKARKGSEESDWYAEYENENRFAKLEGDSEDEENMQFDPNDRTLRIPVSEIFESMRGIEDAGVDDSSSPPVVSKFQRKKAETISFDEGFEQGDLKYSPSRLNPYYMAIQHNQMCEMFGSQAQIPRWATETRYSQRSSADTAILSYFNVSLKLFYDLANDTVDWLSLSRLIDPQVAKNTDDEEKKEGEMLKEMAFGKLLDNPINDPLEGQELEELMKQPLVVPKGSASQMALEDPIDLKGSIVANINGIDAMWAREKEEIVQEISDKMGRRIYVPIRHQMGWLMWVRLGTWDKTQKGRRQQLKAIKKGFAKVWMTVTATDPESAAGYRARFSSADLGFPLFVVPEPGNLILRLDWPQDQVTARFQAYINKINKERSQDFTWMAVMKKQTAQDIGFIKASVMGENPFGLFTTYIRSEDFNAYMTSLEVLRGYADQNLTRMDAHRNSKTSQQEIKNLKDWFDARYQPMNELDDYTEPQIDVMSCMEKSGTITTEKGVKKMLYVKDGFESTWRIDVGSDKISDARGKRIARYAPAKIMGMPANEAAEHALGWKPLHRAEEYLGYVHRMSSGFFMAETYRIARFEKAWQTLVTDSPDFNRDKFRPQLTVTRNRKSKPVIRDVRDAATGNYSRVTSNMIQEEKQMAAAYHFLAYTISYSISFPNGCKLLNMGRSSSLETTFYPFLRPLYHKLEDQLDKVLYEEMKVRCPNDVQGSRDTLFNPTLSLRPYNQNGHTVSAGTGPYGSAFSGL</sequence>
<name>A0A0M9EUP7_FUSLA</name>
<comment type="caution">
    <text evidence="1">The sequence shown here is derived from an EMBL/GenBank/DDBJ whole genome shotgun (WGS) entry which is preliminary data.</text>
</comment>
<keyword evidence="2" id="KW-1185">Reference proteome</keyword>